<reference evidence="2 3" key="1">
    <citation type="submission" date="2024-10" db="EMBL/GenBank/DDBJ databases">
        <authorList>
            <person name="Kim D."/>
        </authorList>
    </citation>
    <scope>NUCLEOTIDE SEQUENCE [LARGE SCALE GENOMIC DNA]</scope>
    <source>
        <strain evidence="2">BH-2024</strain>
    </source>
</reference>
<evidence type="ECO:0000256" key="1">
    <source>
        <dbReference type="SAM" id="SignalP"/>
    </source>
</evidence>
<gene>
    <name evidence="2" type="ORF">niasHT_032192</name>
</gene>
<feature type="chain" id="PRO_5044854394" evidence="1">
    <location>
        <begin position="25"/>
        <end position="150"/>
    </location>
</feature>
<evidence type="ECO:0000313" key="3">
    <source>
        <dbReference type="Proteomes" id="UP001620626"/>
    </source>
</evidence>
<sequence>MFGTFRFVATLFAVTAFFLDDALAFGPRAFLKRQAPPSAEMAPPKAAMDQQVPLEPQQQQKHFERFVMEPQYMAQFVPSPAATYYGSGVGGVSYRGAAFAPQQLQQKRFDYVPTDPYSYEGFYPFVPAKRFDAGGFGAAYGSRGRFSGFL</sequence>
<dbReference type="AlphaFoldDB" id="A0ABD2HRY2"/>
<name>A0ABD2HRY2_9BILA</name>
<keyword evidence="1" id="KW-0732">Signal</keyword>
<comment type="caution">
    <text evidence="2">The sequence shown here is derived from an EMBL/GenBank/DDBJ whole genome shotgun (WGS) entry which is preliminary data.</text>
</comment>
<accession>A0ABD2HRY2</accession>
<feature type="signal peptide" evidence="1">
    <location>
        <begin position="1"/>
        <end position="24"/>
    </location>
</feature>
<keyword evidence="3" id="KW-1185">Reference proteome</keyword>
<dbReference type="EMBL" id="JBICBT010001381">
    <property type="protein sequence ID" value="KAL3070402.1"/>
    <property type="molecule type" value="Genomic_DNA"/>
</dbReference>
<protein>
    <submittedName>
        <fullName evidence="2">Uncharacterized protein</fullName>
    </submittedName>
</protein>
<proteinExistence type="predicted"/>
<evidence type="ECO:0000313" key="2">
    <source>
        <dbReference type="EMBL" id="KAL3070402.1"/>
    </source>
</evidence>
<dbReference type="Proteomes" id="UP001620626">
    <property type="component" value="Unassembled WGS sequence"/>
</dbReference>
<organism evidence="2 3">
    <name type="scientific">Heterodera trifolii</name>
    <dbReference type="NCBI Taxonomy" id="157864"/>
    <lineage>
        <taxon>Eukaryota</taxon>
        <taxon>Metazoa</taxon>
        <taxon>Ecdysozoa</taxon>
        <taxon>Nematoda</taxon>
        <taxon>Chromadorea</taxon>
        <taxon>Rhabditida</taxon>
        <taxon>Tylenchina</taxon>
        <taxon>Tylenchomorpha</taxon>
        <taxon>Tylenchoidea</taxon>
        <taxon>Heteroderidae</taxon>
        <taxon>Heteroderinae</taxon>
        <taxon>Heterodera</taxon>
    </lineage>
</organism>